<organism evidence="1 2">
    <name type="scientific">Plectus sambesii</name>
    <dbReference type="NCBI Taxonomy" id="2011161"/>
    <lineage>
        <taxon>Eukaryota</taxon>
        <taxon>Metazoa</taxon>
        <taxon>Ecdysozoa</taxon>
        <taxon>Nematoda</taxon>
        <taxon>Chromadorea</taxon>
        <taxon>Plectida</taxon>
        <taxon>Plectina</taxon>
        <taxon>Plectoidea</taxon>
        <taxon>Plectidae</taxon>
        <taxon>Plectus</taxon>
    </lineage>
</organism>
<dbReference type="WBParaSite" id="PSAMB.scaffold4182size15393.g23635.t1">
    <property type="protein sequence ID" value="PSAMB.scaffold4182size15393.g23635.t1"/>
    <property type="gene ID" value="PSAMB.scaffold4182size15393.g23635"/>
</dbReference>
<dbReference type="Proteomes" id="UP000887566">
    <property type="component" value="Unplaced"/>
</dbReference>
<evidence type="ECO:0000313" key="1">
    <source>
        <dbReference type="Proteomes" id="UP000887566"/>
    </source>
</evidence>
<protein>
    <submittedName>
        <fullName evidence="2">Uncharacterized protein</fullName>
    </submittedName>
</protein>
<evidence type="ECO:0000313" key="2">
    <source>
        <dbReference type="WBParaSite" id="PSAMB.scaffold4182size15393.g23635.t1"/>
    </source>
</evidence>
<keyword evidence="1" id="KW-1185">Reference proteome</keyword>
<reference evidence="2" key="1">
    <citation type="submission" date="2022-11" db="UniProtKB">
        <authorList>
            <consortium name="WormBaseParasite"/>
        </authorList>
    </citation>
    <scope>IDENTIFICATION</scope>
</reference>
<sequence length="131" mass="14766">MTIEERTWTVGGREGAWFSGSNDRFDRVRALSAWLSSSVRPGDCDGNPSSADWRSPALRLTTTTIAIDRDFSSVANSLYHFCLYAPLGIARRRSSRLGQPVPLVLFSLLHLYYQPTTTMAIGRETVRVRWL</sequence>
<proteinExistence type="predicted"/>
<name>A0A914WI44_9BILA</name>
<accession>A0A914WI44</accession>
<dbReference type="AlphaFoldDB" id="A0A914WI44"/>